<evidence type="ECO:0000313" key="2">
    <source>
        <dbReference type="Proteomes" id="UP000793456"/>
    </source>
</evidence>
<comment type="caution">
    <text evidence="1">The sequence shown here is derived from an EMBL/GenBank/DDBJ whole genome shotgun (WGS) entry which is preliminary data.</text>
</comment>
<proteinExistence type="predicted"/>
<reference evidence="1" key="1">
    <citation type="submission" date="2018-11" db="EMBL/GenBank/DDBJ databases">
        <title>The sequence and de novo assembly of Larimichthys crocea genome using PacBio and Hi-C technologies.</title>
        <authorList>
            <person name="Xu P."/>
            <person name="Chen B."/>
            <person name="Zhou Z."/>
            <person name="Ke Q."/>
            <person name="Wu Y."/>
            <person name="Bai H."/>
            <person name="Pu F."/>
        </authorList>
    </citation>
    <scope>NUCLEOTIDE SEQUENCE</scope>
    <source>
        <tissue evidence="1">Muscle</tissue>
    </source>
</reference>
<gene>
    <name evidence="1" type="ORF">E3U43_014592</name>
</gene>
<accession>A0ACD3QPG1</accession>
<dbReference type="Proteomes" id="UP000793456">
    <property type="component" value="Chromosome XVI"/>
</dbReference>
<organism evidence="1 2">
    <name type="scientific">Larimichthys crocea</name>
    <name type="common">Large yellow croaker</name>
    <name type="synonym">Pseudosciaena crocea</name>
    <dbReference type="NCBI Taxonomy" id="215358"/>
    <lineage>
        <taxon>Eukaryota</taxon>
        <taxon>Metazoa</taxon>
        <taxon>Chordata</taxon>
        <taxon>Craniata</taxon>
        <taxon>Vertebrata</taxon>
        <taxon>Euteleostomi</taxon>
        <taxon>Actinopterygii</taxon>
        <taxon>Neopterygii</taxon>
        <taxon>Teleostei</taxon>
        <taxon>Neoteleostei</taxon>
        <taxon>Acanthomorphata</taxon>
        <taxon>Eupercaria</taxon>
        <taxon>Sciaenidae</taxon>
        <taxon>Larimichthys</taxon>
    </lineage>
</organism>
<sequence length="190" mass="21053">MVHGHSFHHVVASLLILGLSGATRKDTAVKNNSGVKPAGQCGTWVKEPEGGLFTSPNYPNKYPPDTECVYILEAPPRQCIDLHFAGDYSIESSWECKFDNIEVRDGPFGFSPILGRYCGQHSPPDIRSSGRYLWIKFVTDGELEAVGFSASYNFTAARQRSQPAQNVHQLIRQRAFTQETATRSLSPYGT</sequence>
<name>A0ACD3QPG1_LARCR</name>
<protein>
    <submittedName>
        <fullName evidence="1">Uncharacterized protein</fullName>
    </submittedName>
</protein>
<evidence type="ECO:0000313" key="1">
    <source>
        <dbReference type="EMBL" id="TMS09045.1"/>
    </source>
</evidence>
<dbReference type="EMBL" id="CM011689">
    <property type="protein sequence ID" value="TMS09045.1"/>
    <property type="molecule type" value="Genomic_DNA"/>
</dbReference>
<keyword evidence="2" id="KW-1185">Reference proteome</keyword>